<feature type="compositionally biased region" description="Low complexity" evidence="1">
    <location>
        <begin position="22"/>
        <end position="35"/>
    </location>
</feature>
<feature type="compositionally biased region" description="Basic and acidic residues" evidence="1">
    <location>
        <begin position="280"/>
        <end position="299"/>
    </location>
</feature>
<accession>A0A7H4LGY6</accession>
<feature type="region of interest" description="Disordered" evidence="1">
    <location>
        <begin position="1"/>
        <end position="45"/>
    </location>
</feature>
<dbReference type="CDD" id="cd00303">
    <property type="entry name" value="retropepsin_like"/>
    <property type="match status" value="1"/>
</dbReference>
<feature type="compositionally biased region" description="Basic and acidic residues" evidence="1">
    <location>
        <begin position="1"/>
        <end position="10"/>
    </location>
</feature>
<evidence type="ECO:0000313" key="3">
    <source>
        <dbReference type="Proteomes" id="UP000280104"/>
    </source>
</evidence>
<dbReference type="SUPFAM" id="SSF50630">
    <property type="entry name" value="Acid proteases"/>
    <property type="match status" value="1"/>
</dbReference>
<evidence type="ECO:0000313" key="2">
    <source>
        <dbReference type="EMBL" id="SPT17874.1"/>
    </source>
</evidence>
<feature type="compositionally biased region" description="Polar residues" evidence="1">
    <location>
        <begin position="223"/>
        <end position="237"/>
    </location>
</feature>
<dbReference type="AlphaFoldDB" id="A0A7H4LGY6"/>
<dbReference type="Gene3D" id="2.40.70.10">
    <property type="entry name" value="Acid Proteases"/>
    <property type="match status" value="1"/>
</dbReference>
<reference evidence="2 3" key="1">
    <citation type="submission" date="2018-05" db="EMBL/GenBank/DDBJ databases">
        <authorList>
            <person name="Thind KAUR A."/>
        </authorList>
    </citation>
    <scope>NUCLEOTIDE SEQUENCE [LARGE SCALE GENOMIC DNA]</scope>
</reference>
<name>A0A7H4LGY6_WHEAT</name>
<dbReference type="PANTHER" id="PTHR33067">
    <property type="entry name" value="RNA-DIRECTED DNA POLYMERASE-RELATED"/>
    <property type="match status" value="1"/>
</dbReference>
<organism evidence="2 3">
    <name type="scientific">Triticum aestivum</name>
    <name type="common">Wheat</name>
    <dbReference type="NCBI Taxonomy" id="4565"/>
    <lineage>
        <taxon>Eukaryota</taxon>
        <taxon>Viridiplantae</taxon>
        <taxon>Streptophyta</taxon>
        <taxon>Embryophyta</taxon>
        <taxon>Tracheophyta</taxon>
        <taxon>Spermatophyta</taxon>
        <taxon>Magnoliopsida</taxon>
        <taxon>Liliopsida</taxon>
        <taxon>Poales</taxon>
        <taxon>Poaceae</taxon>
        <taxon>BOP clade</taxon>
        <taxon>Pooideae</taxon>
        <taxon>Triticodae</taxon>
        <taxon>Triticeae</taxon>
        <taxon>Triticinae</taxon>
        <taxon>Triticum</taxon>
    </lineage>
</organism>
<gene>
    <name evidence="2" type="ORF">CAMPLR22A2D_LOCUS2484</name>
</gene>
<feature type="region of interest" description="Disordered" evidence="1">
    <location>
        <begin position="161"/>
        <end position="315"/>
    </location>
</feature>
<proteinExistence type="predicted"/>
<sequence length="558" mass="62392">MRNLKDEKTKFYPSTTRGGKELPSSSALDSPSVLSKLATPKPASAINSDMSHVIDDATSAMHDTYDETTSMLYTTVPLGEFLDEQLARARENEIIETDNIDESDDEDSPPRYELPVVPEGYVMDEETARDLLACNDSTQVEQVLKAQNDFLNELNNKKNDNAVRVMTRGGKMTQEPLYPEGHPKRIEQDSQRTNVDAPSPSKKKKKKNDRTLHASSEPVVDTPENSNDISISDAETQSSDEHEPSDNVNDNVHVDAQHSNNNDVEIEPAVDLDNPQSKNQRYDKRDFVARKHGKEREPWVQKPMPFPPKPSKKKDDEDFERLAEMIGPIFLLMRLTDMLKMNPYAKYMKDIVTNKRKISEAEISTMLAIYTFKGGKPKKLGDPGVPTIPCSIKRNYVRTALCDLGADVSVMPLYLYRRLDLNKLTPTEISLQMADKSTAIPVGICEDVPVVVPNVTILTDFVILDIPEDDSMSIILGRPFLNSAGAVIDCNKGNVTFHVNGNEHTVHFPRKNPQVHSINSIGKIPTITIGGFEFPLPTVKKKYDILIIGDVHIPVEVT</sequence>
<dbReference type="InterPro" id="IPR021109">
    <property type="entry name" value="Peptidase_aspartic_dom_sf"/>
</dbReference>
<protein>
    <submittedName>
        <fullName evidence="2">Uncharacterized protein</fullName>
    </submittedName>
</protein>
<dbReference type="EMBL" id="LS480641">
    <property type="protein sequence ID" value="SPT17874.1"/>
    <property type="molecule type" value="Genomic_DNA"/>
</dbReference>
<dbReference type="Proteomes" id="UP000280104">
    <property type="component" value="Chromosome II"/>
</dbReference>
<dbReference type="PANTHER" id="PTHR33067:SF31">
    <property type="entry name" value="RNA-DIRECTED DNA POLYMERASE"/>
    <property type="match status" value="1"/>
</dbReference>
<evidence type="ECO:0000256" key="1">
    <source>
        <dbReference type="SAM" id="MobiDB-lite"/>
    </source>
</evidence>
<feature type="compositionally biased region" description="Basic and acidic residues" evidence="1">
    <location>
        <begin position="181"/>
        <end position="190"/>
    </location>
</feature>